<sequence length="390" mass="43394">MIPLFNDNPLPLRWHIKADNPEQNRSPSLAEIRASVAGFAAFLLKQNTAREHPEIVALAFWFRQAHLAQITATMPTELLNKKRHRVFHIAPANVDTVFMYSVLLSVLCANQNIVRVSQRSGEVTWVLISLLKEYLNIPDGQVLANQIAVVEYDARHEQVTEQLSNWCDLRVIWGGDEAIKAVSAIAPQTAQICFPDRFSVALIQLDENSDINALASRFLTDLLPFTQQACSSPKAIYWLNTAPDYQGLFWTAVEQRIVQLDHQFETSHKVNQHILLQKLAAGWGMKLSQQAGSKTATFAKVCNAGPIARCKVNSLTAAMLEAHEGDGLVVEQDIGTVNEIACSAKLQTISYAVTDQLTTPKGEFKRVVPLGKALEFAPVWDGVDLPEVFW</sequence>
<evidence type="ECO:0000256" key="1">
    <source>
        <dbReference type="ARBA" id="ARBA00022857"/>
    </source>
</evidence>
<protein>
    <submittedName>
        <fullName evidence="2">Acyl-CoA reductase</fullName>
    </submittedName>
</protein>
<evidence type="ECO:0000313" key="2">
    <source>
        <dbReference type="EMBL" id="MFC3200342.1"/>
    </source>
</evidence>
<keyword evidence="3" id="KW-1185">Reference proteome</keyword>
<gene>
    <name evidence="2" type="ORF">ACFOEW_00715</name>
</gene>
<dbReference type="Pfam" id="PF05893">
    <property type="entry name" value="LuxC"/>
    <property type="match status" value="1"/>
</dbReference>
<keyword evidence="1" id="KW-0521">NADP</keyword>
<name>A0ABV7JT08_9ALTE</name>
<dbReference type="EMBL" id="JBHRSX010000005">
    <property type="protein sequence ID" value="MFC3200342.1"/>
    <property type="molecule type" value="Genomic_DNA"/>
</dbReference>
<dbReference type="Proteomes" id="UP001595477">
    <property type="component" value="Unassembled WGS sequence"/>
</dbReference>
<reference evidence="3" key="1">
    <citation type="journal article" date="2019" name="Int. J. Syst. Evol. Microbiol.">
        <title>The Global Catalogue of Microorganisms (GCM) 10K type strain sequencing project: providing services to taxonomists for standard genome sequencing and annotation.</title>
        <authorList>
            <consortium name="The Broad Institute Genomics Platform"/>
            <consortium name="The Broad Institute Genome Sequencing Center for Infectious Disease"/>
            <person name="Wu L."/>
            <person name="Ma J."/>
        </authorList>
    </citation>
    <scope>NUCLEOTIDE SEQUENCE [LARGE SCALE GENOMIC DNA]</scope>
    <source>
        <strain evidence="3">KCTC 52449</strain>
    </source>
</reference>
<comment type="caution">
    <text evidence="2">The sequence shown here is derived from an EMBL/GenBank/DDBJ whole genome shotgun (WGS) entry which is preliminary data.</text>
</comment>
<proteinExistence type="predicted"/>
<evidence type="ECO:0000313" key="3">
    <source>
        <dbReference type="Proteomes" id="UP001595477"/>
    </source>
</evidence>
<accession>A0ABV7JT08</accession>
<organism evidence="2 3">
    <name type="scientific">Alteromonas oceani</name>
    <dbReference type="NCBI Taxonomy" id="2071609"/>
    <lineage>
        <taxon>Bacteria</taxon>
        <taxon>Pseudomonadati</taxon>
        <taxon>Pseudomonadota</taxon>
        <taxon>Gammaproteobacteria</taxon>
        <taxon>Alteromonadales</taxon>
        <taxon>Alteromonadaceae</taxon>
        <taxon>Alteromonas/Salinimonas group</taxon>
        <taxon>Alteromonas</taxon>
    </lineage>
</organism>
<dbReference type="InterPro" id="IPR008670">
    <property type="entry name" value="CoA_reduct_LuxC"/>
</dbReference>
<dbReference type="RefSeq" id="WP_164464750.1">
    <property type="nucleotide sequence ID" value="NZ_JBHRSX010000005.1"/>
</dbReference>